<evidence type="ECO:0000313" key="10">
    <source>
        <dbReference type="EMBL" id="MDY0748714.1"/>
    </source>
</evidence>
<dbReference type="InterPro" id="IPR024079">
    <property type="entry name" value="MetalloPept_cat_dom_sf"/>
</dbReference>
<evidence type="ECO:0000256" key="4">
    <source>
        <dbReference type="ARBA" id="ARBA00022729"/>
    </source>
</evidence>
<protein>
    <submittedName>
        <fullName evidence="10">Zinc metalloprotease</fullName>
    </submittedName>
</protein>
<keyword evidence="8" id="KW-1015">Disulfide bond</keyword>
<keyword evidence="11" id="KW-1185">Reference proteome</keyword>
<gene>
    <name evidence="10" type="ORF">SNE35_29720</name>
</gene>
<dbReference type="PANTHER" id="PTHR47466:SF1">
    <property type="entry name" value="METALLOPROTEASE MEP1 (AFU_ORTHOLOGUE AFUA_1G07730)-RELATED"/>
    <property type="match status" value="1"/>
</dbReference>
<reference evidence="10 11" key="1">
    <citation type="submission" date="2023-11" db="EMBL/GenBank/DDBJ databases">
        <title>Paucibacter sp. nov., isolated from fresh soil in Korea.</title>
        <authorList>
            <person name="Le N.T.T."/>
        </authorList>
    </citation>
    <scope>NUCLEOTIDE SEQUENCE [LARGE SCALE GENOMIC DNA]</scope>
    <source>
        <strain evidence="10 11">R3-3</strain>
    </source>
</reference>
<proteinExistence type="inferred from homology"/>
<dbReference type="GO" id="GO:0008237">
    <property type="term" value="F:metallopeptidase activity"/>
    <property type="evidence" value="ECO:0007669"/>
    <property type="project" value="UniProtKB-KW"/>
</dbReference>
<keyword evidence="5" id="KW-0378">Hydrolase</keyword>
<keyword evidence="6" id="KW-0862">Zinc</keyword>
<evidence type="ECO:0000256" key="3">
    <source>
        <dbReference type="ARBA" id="ARBA00022723"/>
    </source>
</evidence>
<evidence type="ECO:0000256" key="1">
    <source>
        <dbReference type="ARBA" id="ARBA00008721"/>
    </source>
</evidence>
<dbReference type="PANTHER" id="PTHR47466">
    <property type="match status" value="1"/>
</dbReference>
<keyword evidence="3" id="KW-0479">Metal-binding</keyword>
<evidence type="ECO:0000256" key="7">
    <source>
        <dbReference type="ARBA" id="ARBA00023049"/>
    </source>
</evidence>
<comment type="similarity">
    <text evidence="1">Belongs to the peptidase M43B family.</text>
</comment>
<feature type="domain" description="Peptidase M43 pregnancy-associated plasma-A" evidence="9">
    <location>
        <begin position="168"/>
        <end position="310"/>
    </location>
</feature>
<evidence type="ECO:0000313" key="11">
    <source>
        <dbReference type="Proteomes" id="UP001285263"/>
    </source>
</evidence>
<evidence type="ECO:0000256" key="5">
    <source>
        <dbReference type="ARBA" id="ARBA00022801"/>
    </source>
</evidence>
<evidence type="ECO:0000256" key="8">
    <source>
        <dbReference type="ARBA" id="ARBA00023157"/>
    </source>
</evidence>
<accession>A0ABU5DQW5</accession>
<dbReference type="Proteomes" id="UP001285263">
    <property type="component" value="Unassembled WGS sequence"/>
</dbReference>
<name>A0ABU5DQW5_9BURK</name>
<dbReference type="EMBL" id="JAXCLA010000011">
    <property type="protein sequence ID" value="MDY0748714.1"/>
    <property type="molecule type" value="Genomic_DNA"/>
</dbReference>
<evidence type="ECO:0000259" key="9">
    <source>
        <dbReference type="Pfam" id="PF05572"/>
    </source>
</evidence>
<comment type="caution">
    <text evidence="10">The sequence shown here is derived from an EMBL/GenBank/DDBJ whole genome shotgun (WGS) entry which is preliminary data.</text>
</comment>
<evidence type="ECO:0000256" key="6">
    <source>
        <dbReference type="ARBA" id="ARBA00022833"/>
    </source>
</evidence>
<sequence>MEKRPKIVVRTTISTTAKTTTRRRMCGATEVHARLCEEYPEFRVNRGKIHAETEVMVRTGRAFARVKKGPVTIPVVVHVVYRIAAENISQAQVQSQIAALNRDYAAANEDKGDTPACWRGLVTNIGVQFKLANKDPEGKVTDGITRTKTKAASFSSHDEVKFTAKGGADAWPTDQYLNLWVCSLGEGLLGYAQFPGGPAATDGVVILNTAFGTTGTATAPYNLGRTAVHEVGHWLNLNHIWGDTSDCSGTDHVDDTPDQQLPNYGKPAFPHVTCQNGPNGDMFMNYMDYVDDDAMVMFTAGQSARMHATLTGPRKKIGT</sequence>
<dbReference type="SUPFAM" id="SSF55486">
    <property type="entry name" value="Metalloproteases ('zincins'), catalytic domain"/>
    <property type="match status" value="1"/>
</dbReference>
<keyword evidence="7 10" id="KW-0482">Metalloprotease</keyword>
<evidence type="ECO:0000256" key="2">
    <source>
        <dbReference type="ARBA" id="ARBA00022670"/>
    </source>
</evidence>
<dbReference type="InterPro" id="IPR008754">
    <property type="entry name" value="Peptidase_M43"/>
</dbReference>
<dbReference type="CDD" id="cd04275">
    <property type="entry name" value="ZnMc_pappalysin_like"/>
    <property type="match status" value="1"/>
</dbReference>
<dbReference type="Gene3D" id="3.40.390.10">
    <property type="entry name" value="Collagenase (Catalytic Domain)"/>
    <property type="match status" value="1"/>
</dbReference>
<organism evidence="10 11">
    <name type="scientific">Roseateles agri</name>
    <dbReference type="NCBI Taxonomy" id="3098619"/>
    <lineage>
        <taxon>Bacteria</taxon>
        <taxon>Pseudomonadati</taxon>
        <taxon>Pseudomonadota</taxon>
        <taxon>Betaproteobacteria</taxon>
        <taxon>Burkholderiales</taxon>
        <taxon>Sphaerotilaceae</taxon>
        <taxon>Roseateles</taxon>
    </lineage>
</organism>
<dbReference type="Pfam" id="PF05572">
    <property type="entry name" value="Peptidase_M43"/>
    <property type="match status" value="1"/>
</dbReference>
<keyword evidence="2" id="KW-0645">Protease</keyword>
<dbReference type="RefSeq" id="WP_320426681.1">
    <property type="nucleotide sequence ID" value="NZ_JAXCLA010000011.1"/>
</dbReference>
<keyword evidence="4" id="KW-0732">Signal</keyword>